<proteinExistence type="predicted"/>
<dbReference type="InterPro" id="IPR014867">
    <property type="entry name" value="Spore_coat_CotH_CotH2/3/7"/>
</dbReference>
<accession>A0A150PIK8</accession>
<dbReference type="Pfam" id="PF08757">
    <property type="entry name" value="CotH"/>
    <property type="match status" value="1"/>
</dbReference>
<dbReference type="AlphaFoldDB" id="A0A150PIK8"/>
<name>A0A150PIK8_SORCE</name>
<dbReference type="PANTHER" id="PTHR40050">
    <property type="entry name" value="INNER SPORE COAT PROTEIN H"/>
    <property type="match status" value="1"/>
</dbReference>
<evidence type="ECO:0000256" key="2">
    <source>
        <dbReference type="SAM" id="SignalP"/>
    </source>
</evidence>
<evidence type="ECO:0008006" key="5">
    <source>
        <dbReference type="Google" id="ProtNLM"/>
    </source>
</evidence>
<organism evidence="3 4">
    <name type="scientific">Sorangium cellulosum</name>
    <name type="common">Polyangium cellulosum</name>
    <dbReference type="NCBI Taxonomy" id="56"/>
    <lineage>
        <taxon>Bacteria</taxon>
        <taxon>Pseudomonadati</taxon>
        <taxon>Myxococcota</taxon>
        <taxon>Polyangia</taxon>
        <taxon>Polyangiales</taxon>
        <taxon>Polyangiaceae</taxon>
        <taxon>Sorangium</taxon>
    </lineage>
</organism>
<dbReference type="PANTHER" id="PTHR40050:SF1">
    <property type="entry name" value="INNER SPORE COAT PROTEIN H"/>
    <property type="match status" value="1"/>
</dbReference>
<feature type="signal peptide" evidence="2">
    <location>
        <begin position="1"/>
        <end position="15"/>
    </location>
</feature>
<feature type="compositionally biased region" description="Gly residues" evidence="1">
    <location>
        <begin position="32"/>
        <end position="44"/>
    </location>
</feature>
<feature type="region of interest" description="Disordered" evidence="1">
    <location>
        <begin position="15"/>
        <end position="55"/>
    </location>
</feature>
<protein>
    <recommendedName>
        <fullName evidence="5">Spore coat protein CotH</fullName>
    </recommendedName>
</protein>
<evidence type="ECO:0000313" key="3">
    <source>
        <dbReference type="EMBL" id="KYF55529.1"/>
    </source>
</evidence>
<dbReference type="EMBL" id="JELY01001509">
    <property type="protein sequence ID" value="KYF55529.1"/>
    <property type="molecule type" value="Genomic_DNA"/>
</dbReference>
<sequence length="590" mass="62601">MLSAMALALALGASACGSDRPQTPGGTPDTSSGGGSSGDGGGPGTPDPDPSDALFDPDHVIEVGITMAPEDWETLRRQSRDVSALFGEGCMDGPKESPYTQFPATVTVDGTTLEMSAVRKKGFLGSASLSKPSLKVSFDEYVDGRELAGLAGLTLNNSRQDPSLIKTCLAFKVFRDAGLPASRCSFAHVTVNGEDLGIYAHVEPVGKRLLKRHFQDASGDLYEGQVSDFREGWTATYEKKTNEDDPDRSELDAVAAALLASDAELDATLGAVLDIDTFRRYWATESLIAAWDGYAGNTNNHHVYFDPASGKMVFLPWGPDMSFDQVDPLGPAGRPQSVSARGAIAHRLYQTPELRAAYAEAMRDLLATVWKEDALLLEIDRMEKLLAPYVTANAGAVERATDAVRGFVSGRRATITAEIEPAPPEWTFPAPATACMTAVGTMSGTFSTTWGSLAQMDTFAAGTGTFEVAIPEDDPQSAEAVGAAAGHETAEPGLEFLTSERAQMMIVGSFPDGRARALVFYVDPEVFVDGGEGPYDWQSVFALALDLTEPEPVFTGFFGGGKIRFDKASMEPGAPVTGSFEATVLGGGFF</sequence>
<gene>
    <name evidence="3" type="ORF">BE08_42825</name>
</gene>
<evidence type="ECO:0000313" key="4">
    <source>
        <dbReference type="Proteomes" id="UP000075420"/>
    </source>
</evidence>
<dbReference type="Proteomes" id="UP000075420">
    <property type="component" value="Unassembled WGS sequence"/>
</dbReference>
<feature type="chain" id="PRO_5012768653" description="Spore coat protein CotH" evidence="2">
    <location>
        <begin position="16"/>
        <end position="590"/>
    </location>
</feature>
<comment type="caution">
    <text evidence="3">The sequence shown here is derived from an EMBL/GenBank/DDBJ whole genome shotgun (WGS) entry which is preliminary data.</text>
</comment>
<reference evidence="3 4" key="1">
    <citation type="submission" date="2014-02" db="EMBL/GenBank/DDBJ databases">
        <title>The small core and large imbalanced accessory genome model reveals a collaborative survival strategy of Sorangium cellulosum strains in nature.</title>
        <authorList>
            <person name="Han K."/>
            <person name="Peng R."/>
            <person name="Blom J."/>
            <person name="Li Y.-Z."/>
        </authorList>
    </citation>
    <scope>NUCLEOTIDE SEQUENCE [LARGE SCALE GENOMIC DNA]</scope>
    <source>
        <strain evidence="3 4">So0157-25</strain>
    </source>
</reference>
<keyword evidence="2" id="KW-0732">Signal</keyword>
<evidence type="ECO:0000256" key="1">
    <source>
        <dbReference type="SAM" id="MobiDB-lite"/>
    </source>
</evidence>